<keyword evidence="1" id="KW-0472">Membrane</keyword>
<feature type="transmembrane region" description="Helical" evidence="1">
    <location>
        <begin position="115"/>
        <end position="134"/>
    </location>
</feature>
<evidence type="ECO:0000256" key="1">
    <source>
        <dbReference type="SAM" id="Phobius"/>
    </source>
</evidence>
<keyword evidence="1" id="KW-0812">Transmembrane</keyword>
<sequence length="144" mass="14033">MTFLVGVAYVGSLGVYLAANAGALSSFAAALLANPQAALLGAGGMTAPGTFVLDAVAATPGVALAFPVGVALLTVVFTGVVAKFGHGTAYLYLLGALAPAAAMAVGPVVPPLSTAGTLALVLVLPFLATTLFLADVGRFLASTR</sequence>
<dbReference type="Proteomes" id="UP000243250">
    <property type="component" value="Unassembled WGS sequence"/>
</dbReference>
<dbReference type="EMBL" id="FOYS01000002">
    <property type="protein sequence ID" value="SFR45955.1"/>
    <property type="molecule type" value="Genomic_DNA"/>
</dbReference>
<name>A0A1I6GUM1_9EURY</name>
<organism evidence="2 3">
    <name type="scientific">Halogeometricum limi</name>
    <dbReference type="NCBI Taxonomy" id="555875"/>
    <lineage>
        <taxon>Archaea</taxon>
        <taxon>Methanobacteriati</taxon>
        <taxon>Methanobacteriota</taxon>
        <taxon>Stenosarchaea group</taxon>
        <taxon>Halobacteria</taxon>
        <taxon>Halobacteriales</taxon>
        <taxon>Haloferacaceae</taxon>
        <taxon>Halogeometricum</taxon>
    </lineage>
</organism>
<accession>A0A1I6GUM1</accession>
<feature type="transmembrane region" description="Helical" evidence="1">
    <location>
        <begin position="57"/>
        <end position="82"/>
    </location>
</feature>
<keyword evidence="1" id="KW-1133">Transmembrane helix</keyword>
<keyword evidence="3" id="KW-1185">Reference proteome</keyword>
<evidence type="ECO:0000313" key="3">
    <source>
        <dbReference type="Proteomes" id="UP000243250"/>
    </source>
</evidence>
<dbReference type="STRING" id="555875.SAMN04488124_1560"/>
<dbReference type="RefSeq" id="WP_245758329.1">
    <property type="nucleotide sequence ID" value="NZ_FOYS01000002.1"/>
</dbReference>
<proteinExistence type="predicted"/>
<reference evidence="3" key="1">
    <citation type="submission" date="2016-10" db="EMBL/GenBank/DDBJ databases">
        <authorList>
            <person name="Varghese N."/>
            <person name="Submissions S."/>
        </authorList>
    </citation>
    <scope>NUCLEOTIDE SEQUENCE [LARGE SCALE GENOMIC DNA]</scope>
    <source>
        <strain evidence="3">CGMCC 1.8711</strain>
    </source>
</reference>
<gene>
    <name evidence="2" type="ORF">SAMN04488124_1560</name>
</gene>
<evidence type="ECO:0000313" key="2">
    <source>
        <dbReference type="EMBL" id="SFR45955.1"/>
    </source>
</evidence>
<feature type="transmembrane region" description="Helical" evidence="1">
    <location>
        <begin position="89"/>
        <end position="109"/>
    </location>
</feature>
<dbReference type="AlphaFoldDB" id="A0A1I6GUM1"/>
<protein>
    <submittedName>
        <fullName evidence="2">Uncharacterized protein</fullName>
    </submittedName>
</protein>